<dbReference type="Proteomes" id="UP001165492">
    <property type="component" value="Unassembled WGS sequence"/>
</dbReference>
<proteinExistence type="predicted"/>
<name>A0ABS8I1X5_9FIRM</name>
<comment type="caution">
    <text evidence="2">The sequence shown here is derived from an EMBL/GenBank/DDBJ whole genome shotgun (WGS) entry which is preliminary data.</text>
</comment>
<organism evidence="2 3">
    <name type="scientific">Pelosinus baikalensis</name>
    <dbReference type="NCBI Taxonomy" id="2892015"/>
    <lineage>
        <taxon>Bacteria</taxon>
        <taxon>Bacillati</taxon>
        <taxon>Bacillota</taxon>
        <taxon>Negativicutes</taxon>
        <taxon>Selenomonadales</taxon>
        <taxon>Sporomusaceae</taxon>
        <taxon>Pelosinus</taxon>
    </lineage>
</organism>
<dbReference type="RefSeq" id="WP_229537488.1">
    <property type="nucleotide sequence ID" value="NZ_JAJHJB010000083.1"/>
</dbReference>
<accession>A0ABS8I1X5</accession>
<gene>
    <name evidence="2" type="ORF">LMF89_25130</name>
</gene>
<dbReference type="EMBL" id="JAJHJB010000083">
    <property type="protein sequence ID" value="MCC5468624.1"/>
    <property type="molecule type" value="Genomic_DNA"/>
</dbReference>
<evidence type="ECO:0000256" key="1">
    <source>
        <dbReference type="SAM" id="MobiDB-lite"/>
    </source>
</evidence>
<feature type="region of interest" description="Disordered" evidence="1">
    <location>
        <begin position="1"/>
        <end position="28"/>
    </location>
</feature>
<dbReference type="CDD" id="cd19958">
    <property type="entry name" value="pyocin_knob"/>
    <property type="match status" value="3"/>
</dbReference>
<evidence type="ECO:0000313" key="3">
    <source>
        <dbReference type="Proteomes" id="UP001165492"/>
    </source>
</evidence>
<feature type="compositionally biased region" description="Basic and acidic residues" evidence="1">
    <location>
        <begin position="18"/>
        <end position="28"/>
    </location>
</feature>
<sequence>MAFPDDLEWNQPGVEPTQAKKDEGWKPEEKPPAEYFNWFFNRTSQAVKYLKGESDKLIDDAKIGNRTITDTVTAAAGAGTLTNLLSKLGNMIKRITGKSNWYTAPAISLEEVSNHTTATSAAHAASAISSTATGDVAATNVQAAITELASKKAALNKVMNKVGEPTGRDFNNFTTPDTYVHIDTGSTSEWFNTPYGTLAAGNTKVFTLRNIGLSNVRLNQYCDFYFGSSTGETWIRSLVGAVWSAWKRIPTIDLVLPLTGGNMSGAVNETMVTMASASTMAIGAAAGNLINVTGTTTITSLDTVQAGVKRTLRFASPLTITHNALSLILPGNVNITVGAGDVMEFASFGGGNWRCTNYHTNGGYAPAGYGLGTTANNYTGDIDKTAWETGFYYVRITATGTKPYDYGHMIVMVESAAATIKQIWLTNVTNDMQIRQCVNGVWSPWKKIATTDNYYDKATSDANYLPRGTTVATGDWNNYVNNGYCLGNNLANSPTSNSTHWYWVAVIRYADNYTYQQAHGFGGASLVSWERTQNDRVWSPWKKIATAGQIPIMTALVDWSTMATKAGVSSVKNLNNTGSGISAYGGDSGNLGNGNIYLKQSYKNFDAILVVGSNDNADFLMTCKWEKWELEFMFNQQYRFNLFNAGSYAAYWNVWCSKLAGTSHPQSTETVWYNQSQNGGIVEIYGLNY</sequence>
<keyword evidence="3" id="KW-1185">Reference proteome</keyword>
<protein>
    <submittedName>
        <fullName evidence="2">Pyocin knob domain-containing protein</fullName>
    </submittedName>
</protein>
<reference evidence="2" key="1">
    <citation type="submission" date="2021-11" db="EMBL/GenBank/DDBJ databases">
        <title>Description of a new species Pelosinus isolated from the bottom sediments of Lake Baikal.</title>
        <authorList>
            <person name="Zakharyuk A."/>
        </authorList>
    </citation>
    <scope>NUCLEOTIDE SEQUENCE</scope>
    <source>
        <strain evidence="2">Bkl1</strain>
    </source>
</reference>
<evidence type="ECO:0000313" key="2">
    <source>
        <dbReference type="EMBL" id="MCC5468624.1"/>
    </source>
</evidence>